<organism evidence="1 2">
    <name type="scientific">Rattus norvegicus</name>
    <name type="common">Rat</name>
    <dbReference type="NCBI Taxonomy" id="10116"/>
    <lineage>
        <taxon>Eukaryota</taxon>
        <taxon>Metazoa</taxon>
        <taxon>Chordata</taxon>
        <taxon>Craniata</taxon>
        <taxon>Vertebrata</taxon>
        <taxon>Euteleostomi</taxon>
        <taxon>Mammalia</taxon>
        <taxon>Eutheria</taxon>
        <taxon>Euarchontoglires</taxon>
        <taxon>Glires</taxon>
        <taxon>Rodentia</taxon>
        <taxon>Myomorpha</taxon>
        <taxon>Muroidea</taxon>
        <taxon>Muridae</taxon>
        <taxon>Murinae</taxon>
        <taxon>Rattus</taxon>
    </lineage>
</organism>
<sequence>MKSLSVSLVLLWLQLH</sequence>
<accession>A6KEJ4</accession>
<protein>
    <submittedName>
        <fullName evidence="1">RCG61129</fullName>
    </submittedName>
</protein>
<evidence type="ECO:0000313" key="1">
    <source>
        <dbReference type="EMBL" id="EDL88499.1"/>
    </source>
</evidence>
<proteinExistence type="predicted"/>
<dbReference type="EMBL" id="CH474040">
    <property type="protein sequence ID" value="EDL88499.1"/>
    <property type="molecule type" value="Genomic_DNA"/>
</dbReference>
<gene>
    <name evidence="1" type="ORF">rCG_61129</name>
</gene>
<feature type="non-terminal residue" evidence="1">
    <location>
        <position position="16"/>
    </location>
</feature>
<name>A6KEJ4_RAT</name>
<dbReference type="Proteomes" id="UP000234681">
    <property type="component" value="Chromosome 15"/>
</dbReference>
<dbReference type="AlphaFoldDB" id="A6KEJ4"/>
<reference evidence="1 2" key="1">
    <citation type="submission" date="2005-07" db="EMBL/GenBank/DDBJ databases">
        <authorList>
            <person name="Mural R.J."/>
            <person name="Li P.W."/>
            <person name="Adams M.D."/>
            <person name="Amanatides P.G."/>
            <person name="Baden-Tillson H."/>
            <person name="Barnstead M."/>
            <person name="Chin S.H."/>
            <person name="Dew I."/>
            <person name="Evans C.A."/>
            <person name="Ferriera S."/>
            <person name="Flanigan M."/>
            <person name="Fosler C."/>
            <person name="Glodek A."/>
            <person name="Gu Z."/>
            <person name="Holt R.A."/>
            <person name="Jennings D."/>
            <person name="Kraft C.L."/>
            <person name="Lu F."/>
            <person name="Nguyen T."/>
            <person name="Nusskern D.R."/>
            <person name="Pfannkoch C.M."/>
            <person name="Sitter C."/>
            <person name="Sutton G.G."/>
            <person name="Venter J.C."/>
            <person name="Wang Z."/>
            <person name="Woodage T."/>
            <person name="Zheng X.H."/>
            <person name="Zhong F."/>
        </authorList>
    </citation>
    <scope>NUCLEOTIDE SEQUENCE [LARGE SCALE GENOMIC DNA]</scope>
    <source>
        <strain>BN</strain>
        <strain evidence="2">Sprague-Dawley</strain>
    </source>
</reference>
<evidence type="ECO:0000313" key="2">
    <source>
        <dbReference type="Proteomes" id="UP000234681"/>
    </source>
</evidence>